<gene>
    <name evidence="2" type="primary">LOC108745160</name>
</gene>
<name>A0A1W4XWA8_AGRPL</name>
<keyword evidence="1" id="KW-1185">Reference proteome</keyword>
<organism evidence="1 2">
    <name type="scientific">Agrilus planipennis</name>
    <name type="common">Emerald ash borer</name>
    <name type="synonym">Agrilus marcopoli</name>
    <dbReference type="NCBI Taxonomy" id="224129"/>
    <lineage>
        <taxon>Eukaryota</taxon>
        <taxon>Metazoa</taxon>
        <taxon>Ecdysozoa</taxon>
        <taxon>Arthropoda</taxon>
        <taxon>Hexapoda</taxon>
        <taxon>Insecta</taxon>
        <taxon>Pterygota</taxon>
        <taxon>Neoptera</taxon>
        <taxon>Endopterygota</taxon>
        <taxon>Coleoptera</taxon>
        <taxon>Polyphaga</taxon>
        <taxon>Elateriformia</taxon>
        <taxon>Buprestoidea</taxon>
        <taxon>Buprestidae</taxon>
        <taxon>Agrilinae</taxon>
        <taxon>Agrilus</taxon>
    </lineage>
</organism>
<dbReference type="InParanoid" id="A0A1W4XWA8"/>
<evidence type="ECO:0000313" key="2">
    <source>
        <dbReference type="RefSeq" id="XP_018336763.1"/>
    </source>
</evidence>
<protein>
    <submittedName>
        <fullName evidence="2">Uncharacterized protein LOC108745160</fullName>
    </submittedName>
</protein>
<dbReference type="GeneID" id="108745160"/>
<sequence>MSSSYFIKSVRPYLGEAEDLPEELQLRFLKFALHGNYANNFSEIKKCFSSLKITTKSSLYNLCGTFIELVKLSQRLKPRDFQDTLQEYGVGLKFIENILKTVQSLSMECTIPNQKASLVQVV</sequence>
<proteinExistence type="predicted"/>
<dbReference type="Proteomes" id="UP000192223">
    <property type="component" value="Unplaced"/>
</dbReference>
<dbReference type="KEGG" id="apln:108745160"/>
<dbReference type="AlphaFoldDB" id="A0A1W4XWA8"/>
<evidence type="ECO:0000313" key="1">
    <source>
        <dbReference type="Proteomes" id="UP000192223"/>
    </source>
</evidence>
<dbReference type="RefSeq" id="XP_018336763.1">
    <property type="nucleotide sequence ID" value="XM_018481261.2"/>
</dbReference>
<reference evidence="2" key="1">
    <citation type="submission" date="2025-08" db="UniProtKB">
        <authorList>
            <consortium name="RefSeq"/>
        </authorList>
    </citation>
    <scope>IDENTIFICATION</scope>
    <source>
        <tissue evidence="2">Entire body</tissue>
    </source>
</reference>
<accession>A0A1W4XWA8</accession>